<feature type="region of interest" description="Disordered" evidence="1">
    <location>
        <begin position="365"/>
        <end position="389"/>
    </location>
</feature>
<feature type="region of interest" description="Disordered" evidence="1">
    <location>
        <begin position="217"/>
        <end position="246"/>
    </location>
</feature>
<feature type="compositionally biased region" description="Basic and acidic residues" evidence="1">
    <location>
        <begin position="306"/>
        <end position="316"/>
    </location>
</feature>
<gene>
    <name evidence="2" type="ORF">BFF78_35130</name>
</gene>
<dbReference type="EMBL" id="CP017248">
    <property type="protein sequence ID" value="AOR35613.1"/>
    <property type="molecule type" value="Genomic_DNA"/>
</dbReference>
<protein>
    <submittedName>
        <fullName evidence="2">Uncharacterized protein</fullName>
    </submittedName>
</protein>
<feature type="compositionally biased region" description="Basic and acidic residues" evidence="1">
    <location>
        <begin position="148"/>
        <end position="169"/>
    </location>
</feature>
<dbReference type="Proteomes" id="UP000094960">
    <property type="component" value="Chromosome"/>
</dbReference>
<feature type="region of interest" description="Disordered" evidence="1">
    <location>
        <begin position="61"/>
        <end position="83"/>
    </location>
</feature>
<proteinExistence type="predicted"/>
<feature type="compositionally biased region" description="Basic and acidic residues" evidence="1">
    <location>
        <begin position="65"/>
        <end position="75"/>
    </location>
</feature>
<evidence type="ECO:0000256" key="1">
    <source>
        <dbReference type="SAM" id="MobiDB-lite"/>
    </source>
</evidence>
<sequence length="664" mass="68881">MVAVAEGVVDQGGEPAGAGLDEDAVPGGVQGLGQFAEADRFQQVPYEQLAYRLLGLWEGRGGRPGPDRHGRRVEPEAVGGLPDGREVRFQHRRVEAGAERQYLADHPLRAQGPYELLDRRAGPADHGLAGRVVVGEHDPGVRPGLGERGPDSRGGGAERGEGEAGDGHRVRVEPGHERVHLVRRVQSGRRHGRPLADAVPGDRVRYDTHAAQRLVQQAAHPDDPVAVPSDVTDPDVRAGQRREAEVGGDVVGAGREVGLQAREDERQPPAGAAEQRARPEPHVAAALPGPALGNGTAGQGEPLGGRCHDPEPDRAGVRVRPGRVETGGENGRVVGAEEGREVRHTVGGEQQDPLGLVDLHGSGRGHGRHTGRLFRHRTGGGPRGHSRGARILGRSLRPVDRRTRRLPRPGRLLQHHMGVDPAESEGVHRGSAEGLPGGGLPGAGLVHRVEAGGGECGVWGVAVEGGQEGAVVEGEDGFDQAGDPGGRHGVADHRLHRAEDRTEGIAGWRAEHLGQRGEFGRVSGGGRGAVGLQQADGVRCGGVEPGGPPGLPYGSGLPGRVGGGECRRTAVAGHAGAPDHRVHAVAGAFGVREPLQYDDARALADEDAVGVAVEGADALGRGQGAQLGEDAPEGDVVAVVHSPGEHQIAAAGGEFGDRLVHGDQ</sequence>
<feature type="compositionally biased region" description="Basic residues" evidence="1">
    <location>
        <begin position="365"/>
        <end position="388"/>
    </location>
</feature>
<keyword evidence="3" id="KW-1185">Reference proteome</keyword>
<evidence type="ECO:0000313" key="2">
    <source>
        <dbReference type="EMBL" id="AOR35613.1"/>
    </source>
</evidence>
<name>A0A1D7YJ37_9ACTN</name>
<feature type="compositionally biased region" description="Low complexity" evidence="1">
    <location>
        <begin position="284"/>
        <end position="294"/>
    </location>
</feature>
<organism evidence="2 3">
    <name type="scientific">Streptomyces fodineus</name>
    <dbReference type="NCBI Taxonomy" id="1904616"/>
    <lineage>
        <taxon>Bacteria</taxon>
        <taxon>Bacillati</taxon>
        <taxon>Actinomycetota</taxon>
        <taxon>Actinomycetes</taxon>
        <taxon>Kitasatosporales</taxon>
        <taxon>Streptomycetaceae</taxon>
        <taxon>Streptomyces</taxon>
    </lineage>
</organism>
<reference evidence="3" key="1">
    <citation type="submission" date="2016-09" db="EMBL/GenBank/DDBJ databases">
        <title>Streptomyces puniciscabiei strain:TW1S1 Genome sequencing and assembly.</title>
        <authorList>
            <person name="Kim M.-K."/>
            <person name="Kim S.B."/>
        </authorList>
    </citation>
    <scope>NUCLEOTIDE SEQUENCE [LARGE SCALE GENOMIC DNA]</scope>
    <source>
        <strain evidence="3">TW1S1</strain>
    </source>
</reference>
<feature type="region of interest" description="Disordered" evidence="1">
    <location>
        <begin position="258"/>
        <end position="331"/>
    </location>
</feature>
<dbReference type="AntiFam" id="ANF00248">
    <property type="entry name" value="Shadow ORF (opposite ppsD)"/>
</dbReference>
<accession>A0A1D7YJ37</accession>
<evidence type="ECO:0000313" key="3">
    <source>
        <dbReference type="Proteomes" id="UP000094960"/>
    </source>
</evidence>
<feature type="compositionally biased region" description="Basic and acidic residues" evidence="1">
    <location>
        <begin position="234"/>
        <end position="245"/>
    </location>
</feature>
<feature type="region of interest" description="Disordered" evidence="1">
    <location>
        <begin position="134"/>
        <end position="169"/>
    </location>
</feature>
<dbReference type="KEGG" id="spun:BFF78_35130"/>
<dbReference type="AlphaFoldDB" id="A0A1D7YJ37"/>